<name>A0A0R2JFH9_9LACO</name>
<accession>A0A0R2JFH9</accession>
<dbReference type="STRING" id="1620.IV67_GL001126"/>
<dbReference type="Proteomes" id="UP000051673">
    <property type="component" value="Unassembled WGS sequence"/>
</dbReference>
<reference evidence="1 2" key="1">
    <citation type="journal article" date="2015" name="Genome Announc.">
        <title>Expanding the biotechnology potential of lactobacilli through comparative genomics of 213 strains and associated genera.</title>
        <authorList>
            <person name="Sun Z."/>
            <person name="Harris H.M."/>
            <person name="McCann A."/>
            <person name="Guo C."/>
            <person name="Argimon S."/>
            <person name="Zhang W."/>
            <person name="Yang X."/>
            <person name="Jeffery I.B."/>
            <person name="Cooney J.C."/>
            <person name="Kagawa T.F."/>
            <person name="Liu W."/>
            <person name="Song Y."/>
            <person name="Salvetti E."/>
            <person name="Wrobel A."/>
            <person name="Rasinkangas P."/>
            <person name="Parkhill J."/>
            <person name="Rea M.C."/>
            <person name="O'Sullivan O."/>
            <person name="Ritari J."/>
            <person name="Douillard F.P."/>
            <person name="Paul Ross R."/>
            <person name="Yang R."/>
            <person name="Briner A.E."/>
            <person name="Felis G.E."/>
            <person name="de Vos W.M."/>
            <person name="Barrangou R."/>
            <person name="Klaenhammer T.R."/>
            <person name="Caufield P.W."/>
            <person name="Cui Y."/>
            <person name="Zhang H."/>
            <person name="O'Toole P.W."/>
        </authorList>
    </citation>
    <scope>NUCLEOTIDE SEQUENCE [LARGE SCALE GENOMIC DNA]</scope>
    <source>
        <strain evidence="1 2">DSM 20014</strain>
    </source>
</reference>
<dbReference type="EMBL" id="JQCD01000031">
    <property type="protein sequence ID" value="KRN76075.1"/>
    <property type="molecule type" value="Genomic_DNA"/>
</dbReference>
<evidence type="ECO:0008006" key="3">
    <source>
        <dbReference type="Google" id="ProtNLM"/>
    </source>
</evidence>
<dbReference type="OrthoDB" id="2248737at2"/>
<keyword evidence="2" id="KW-1185">Reference proteome</keyword>
<proteinExistence type="predicted"/>
<organism evidence="1 2">
    <name type="scientific">Weissella minor</name>
    <dbReference type="NCBI Taxonomy" id="1620"/>
    <lineage>
        <taxon>Bacteria</taxon>
        <taxon>Bacillati</taxon>
        <taxon>Bacillota</taxon>
        <taxon>Bacilli</taxon>
        <taxon>Lactobacillales</taxon>
        <taxon>Lactobacillaceae</taxon>
        <taxon>Weissella</taxon>
    </lineage>
</organism>
<comment type="caution">
    <text evidence="1">The sequence shown here is derived from an EMBL/GenBank/DDBJ whole genome shotgun (WGS) entry which is preliminary data.</text>
</comment>
<sequence length="276" mass="31039">MSESHLSFGTGRQLAYIDYLDALADFFILFKDIPGLKDKLQLAQTAVKAINQGEFPPPLHDMAVTETDIAATQAYVLARYPQQPEQGNALWEQLREALEQVDYCLQNIRDEFIEDFNLYAYLTPTFLGALSKELAGKSTLEIMAGQGYLSAGLRALRPDQTIIATDNQDWQYQPVDAVTPVTLVENLDALAAIDKYGNQVEAILMSWAPDTSDIDWQVLQKIRQEHPEITFLVIGEFKGATDSEIFWQSATLNELDAINATRPPFDLIDEKIYRVS</sequence>
<evidence type="ECO:0000313" key="1">
    <source>
        <dbReference type="EMBL" id="KRN76075.1"/>
    </source>
</evidence>
<dbReference type="AlphaFoldDB" id="A0A0R2JFH9"/>
<evidence type="ECO:0000313" key="2">
    <source>
        <dbReference type="Proteomes" id="UP000051673"/>
    </source>
</evidence>
<dbReference type="PATRIC" id="fig|1620.3.peg.1140"/>
<protein>
    <recommendedName>
        <fullName evidence="3">SAM-dependent methyltransferase</fullName>
    </recommendedName>
</protein>
<gene>
    <name evidence="1" type="ORF">IV67_GL001126</name>
</gene>
<dbReference type="RefSeq" id="WP_057788968.1">
    <property type="nucleotide sequence ID" value="NZ_JQCD01000031.1"/>
</dbReference>